<sequence>MERDAAAAAMLVGAGLAVLTLTSGAAIHRAAGDVGSIAFAATSYATQLARPRCSFSLPLPSRLRDCGRRGKPERGQLSSARCGVFAPS</sequence>
<dbReference type="Gramene" id="OPUNC06G02810.1">
    <property type="protein sequence ID" value="OPUNC06G02810.1"/>
    <property type="gene ID" value="OPUNC06G02810"/>
</dbReference>
<dbReference type="AlphaFoldDB" id="A0A0E0L7R6"/>
<evidence type="ECO:0000313" key="3">
    <source>
        <dbReference type="Proteomes" id="UP000026962"/>
    </source>
</evidence>
<name>A0A0E0L7R6_ORYPU</name>
<organism evidence="2">
    <name type="scientific">Oryza punctata</name>
    <name type="common">Red rice</name>
    <dbReference type="NCBI Taxonomy" id="4537"/>
    <lineage>
        <taxon>Eukaryota</taxon>
        <taxon>Viridiplantae</taxon>
        <taxon>Streptophyta</taxon>
        <taxon>Embryophyta</taxon>
        <taxon>Tracheophyta</taxon>
        <taxon>Spermatophyta</taxon>
        <taxon>Magnoliopsida</taxon>
        <taxon>Liliopsida</taxon>
        <taxon>Poales</taxon>
        <taxon>Poaceae</taxon>
        <taxon>BOP clade</taxon>
        <taxon>Oryzoideae</taxon>
        <taxon>Oryzeae</taxon>
        <taxon>Oryzinae</taxon>
        <taxon>Oryza</taxon>
    </lineage>
</organism>
<reference evidence="2" key="2">
    <citation type="submission" date="2018-05" db="EMBL/GenBank/DDBJ databases">
        <title>OpunRS2 (Oryza punctata Reference Sequence Version 2).</title>
        <authorList>
            <person name="Zhang J."/>
            <person name="Kudrna D."/>
            <person name="Lee S."/>
            <person name="Talag J."/>
            <person name="Welchert J."/>
            <person name="Wing R.A."/>
        </authorList>
    </citation>
    <scope>NUCLEOTIDE SEQUENCE [LARGE SCALE GENOMIC DNA]</scope>
</reference>
<accession>A0A0E0L7R6</accession>
<reference evidence="2" key="1">
    <citation type="submission" date="2015-04" db="UniProtKB">
        <authorList>
            <consortium name="EnsemblPlants"/>
        </authorList>
    </citation>
    <scope>IDENTIFICATION</scope>
</reference>
<dbReference type="HOGENOM" id="CLU_2472937_0_0_1"/>
<dbReference type="Pfam" id="PF20100">
    <property type="entry name" value="DUF6490"/>
    <property type="match status" value="1"/>
</dbReference>
<evidence type="ECO:0000313" key="2">
    <source>
        <dbReference type="EnsemblPlants" id="OPUNC06G02810.1"/>
    </source>
</evidence>
<evidence type="ECO:0000256" key="1">
    <source>
        <dbReference type="SAM" id="MobiDB-lite"/>
    </source>
</evidence>
<proteinExistence type="predicted"/>
<dbReference type="InterPro" id="IPR045501">
    <property type="entry name" value="DUF6490"/>
</dbReference>
<dbReference type="EnsemblPlants" id="OPUNC06G02810.1">
    <property type="protein sequence ID" value="OPUNC06G02810.1"/>
    <property type="gene ID" value="OPUNC06G02810"/>
</dbReference>
<feature type="region of interest" description="Disordered" evidence="1">
    <location>
        <begin position="66"/>
        <end position="88"/>
    </location>
</feature>
<keyword evidence="3" id="KW-1185">Reference proteome</keyword>
<protein>
    <submittedName>
        <fullName evidence="2">Uncharacterized protein</fullName>
    </submittedName>
</protein>
<dbReference type="Proteomes" id="UP000026962">
    <property type="component" value="Chromosome 6"/>
</dbReference>